<organism evidence="12 13">
    <name type="scientific">Priapulus caudatus</name>
    <name type="common">Priapulid worm</name>
    <dbReference type="NCBI Taxonomy" id="37621"/>
    <lineage>
        <taxon>Eukaryota</taxon>
        <taxon>Metazoa</taxon>
        <taxon>Ecdysozoa</taxon>
        <taxon>Scalidophora</taxon>
        <taxon>Priapulida</taxon>
        <taxon>Priapulimorpha</taxon>
        <taxon>Priapulimorphida</taxon>
        <taxon>Priapulidae</taxon>
        <taxon>Priapulus</taxon>
    </lineage>
</organism>
<reference evidence="13" key="1">
    <citation type="submission" date="2025-08" db="UniProtKB">
        <authorList>
            <consortium name="RefSeq"/>
        </authorList>
    </citation>
    <scope>IDENTIFICATION</scope>
</reference>
<dbReference type="CDD" id="cd00637">
    <property type="entry name" value="7tm_classA_rhodopsin-like"/>
    <property type="match status" value="1"/>
</dbReference>
<evidence type="ECO:0000256" key="1">
    <source>
        <dbReference type="ARBA" id="ARBA00004651"/>
    </source>
</evidence>
<feature type="region of interest" description="Disordered" evidence="9">
    <location>
        <begin position="251"/>
        <end position="277"/>
    </location>
</feature>
<feature type="transmembrane region" description="Helical" evidence="10">
    <location>
        <begin position="22"/>
        <end position="44"/>
    </location>
</feature>
<evidence type="ECO:0000256" key="9">
    <source>
        <dbReference type="SAM" id="MobiDB-lite"/>
    </source>
</evidence>
<gene>
    <name evidence="13" type="primary">LOC106813996</name>
</gene>
<comment type="subcellular location">
    <subcellularLocation>
        <location evidence="1">Cell membrane</location>
        <topology evidence="1">Multi-pass membrane protein</topology>
    </subcellularLocation>
</comment>
<evidence type="ECO:0000256" key="10">
    <source>
        <dbReference type="SAM" id="Phobius"/>
    </source>
</evidence>
<keyword evidence="8" id="KW-0807">Transducer</keyword>
<dbReference type="SUPFAM" id="SSF81321">
    <property type="entry name" value="Family A G protein-coupled receptor-like"/>
    <property type="match status" value="1"/>
</dbReference>
<evidence type="ECO:0000256" key="6">
    <source>
        <dbReference type="ARBA" id="ARBA00023136"/>
    </source>
</evidence>
<accession>A0ABM1ENG6</accession>
<dbReference type="PANTHER" id="PTHR24249">
    <property type="entry name" value="HISTAMINE RECEPTOR-RELATED G-PROTEIN COUPLED RECEPTOR"/>
    <property type="match status" value="1"/>
</dbReference>
<keyword evidence="2" id="KW-1003">Cell membrane</keyword>
<dbReference type="RefSeq" id="XP_014673737.1">
    <property type="nucleotide sequence ID" value="XM_014818251.1"/>
</dbReference>
<keyword evidence="4 10" id="KW-1133">Transmembrane helix</keyword>
<evidence type="ECO:0000313" key="13">
    <source>
        <dbReference type="RefSeq" id="XP_014673737.1"/>
    </source>
</evidence>
<evidence type="ECO:0000256" key="5">
    <source>
        <dbReference type="ARBA" id="ARBA00023040"/>
    </source>
</evidence>
<name>A0ABM1ENG6_PRICU</name>
<dbReference type="GeneID" id="106813996"/>
<keyword evidence="7 13" id="KW-0675">Receptor</keyword>
<dbReference type="Pfam" id="PF00001">
    <property type="entry name" value="7tm_1"/>
    <property type="match status" value="1"/>
</dbReference>
<protein>
    <submittedName>
        <fullName evidence="13">Probable G-protein coupled receptor 21</fullName>
    </submittedName>
</protein>
<keyword evidence="6 10" id="KW-0472">Membrane</keyword>
<evidence type="ECO:0000256" key="4">
    <source>
        <dbReference type="ARBA" id="ARBA00022989"/>
    </source>
</evidence>
<proteinExistence type="predicted"/>
<dbReference type="PANTHER" id="PTHR24249:SF424">
    <property type="entry name" value="G-PROTEIN COUPLED RECEPTORS FAMILY 1 PROFILE DOMAIN-CONTAINING PROTEIN"/>
    <property type="match status" value="1"/>
</dbReference>
<evidence type="ECO:0000313" key="12">
    <source>
        <dbReference type="Proteomes" id="UP000695022"/>
    </source>
</evidence>
<evidence type="ECO:0000256" key="2">
    <source>
        <dbReference type="ARBA" id="ARBA00022475"/>
    </source>
</evidence>
<dbReference type="PRINTS" id="PR00237">
    <property type="entry name" value="GPCRRHODOPSN"/>
</dbReference>
<dbReference type="Proteomes" id="UP000695022">
    <property type="component" value="Unplaced"/>
</dbReference>
<keyword evidence="5" id="KW-0297">G-protein coupled receptor</keyword>
<evidence type="ECO:0000256" key="3">
    <source>
        <dbReference type="ARBA" id="ARBA00022692"/>
    </source>
</evidence>
<dbReference type="InterPro" id="IPR017452">
    <property type="entry name" value="GPCR_Rhodpsn_7TM"/>
</dbReference>
<feature type="transmembrane region" description="Helical" evidence="10">
    <location>
        <begin position="65"/>
        <end position="87"/>
    </location>
</feature>
<feature type="transmembrane region" description="Helical" evidence="10">
    <location>
        <begin position="107"/>
        <end position="129"/>
    </location>
</feature>
<dbReference type="PROSITE" id="PS50262">
    <property type="entry name" value="G_PROTEIN_RECEP_F1_2"/>
    <property type="match status" value="1"/>
</dbReference>
<dbReference type="InterPro" id="IPR000276">
    <property type="entry name" value="GPCR_Rhodpsn"/>
</dbReference>
<dbReference type="InterPro" id="IPR050569">
    <property type="entry name" value="TAAR"/>
</dbReference>
<evidence type="ECO:0000256" key="7">
    <source>
        <dbReference type="ARBA" id="ARBA00023170"/>
    </source>
</evidence>
<feature type="domain" description="G-protein coupled receptors family 1 profile" evidence="11">
    <location>
        <begin position="1"/>
        <end position="219"/>
    </location>
</feature>
<keyword evidence="12" id="KW-1185">Reference proteome</keyword>
<evidence type="ECO:0000259" key="11">
    <source>
        <dbReference type="PROSITE" id="PS50262"/>
    </source>
</evidence>
<feature type="transmembrane region" description="Helical" evidence="10">
    <location>
        <begin position="164"/>
        <end position="183"/>
    </location>
</feature>
<keyword evidence="3 10" id="KW-0812">Transmembrane</keyword>
<dbReference type="Gene3D" id="1.20.1070.10">
    <property type="entry name" value="Rhodopsin 7-helix transmembrane proteins"/>
    <property type="match status" value="1"/>
</dbReference>
<feature type="transmembrane region" description="Helical" evidence="10">
    <location>
        <begin position="203"/>
        <end position="221"/>
    </location>
</feature>
<sequence length="306" mass="34364">MAIGTVILSDELNPGPQKIHCVMMVFVSCVTFSASVLSIGLATLDRYIAIVHPFRYNQLMTPRAAKLMVMSVWLYTTVVGSVAGAQAFTRWRHGDLCLIDKITTKAFSWYVASNYVVVLLFMTYAYIVIGRVMVDHSRRVAAATNQAQLQHLSSLAGTFKAAKLILTVVGVSFLLLGPKILYMCLVKSFEDTHSRLLSTLNQLRLFGILANLLLNPIMYFMKYDEFKEALRKLLGRYRANVEPATRFTQRTAGNASHTDGHVSELGQLPRHGRQETQVEVQAICDDKLRTGRRREVAEALEDVYVR</sequence>
<evidence type="ECO:0000256" key="8">
    <source>
        <dbReference type="ARBA" id="ARBA00023224"/>
    </source>
</evidence>